<dbReference type="SUPFAM" id="SSF55347">
    <property type="entry name" value="Glyceraldehyde-3-phosphate dehydrogenase-like, C-terminal domain"/>
    <property type="match status" value="1"/>
</dbReference>
<gene>
    <name evidence="16" type="primary">hom</name>
    <name evidence="16" type="ORF">D791_03613</name>
</gene>
<proteinExistence type="inferred from homology"/>
<evidence type="ECO:0000256" key="13">
    <source>
        <dbReference type="PIRSR" id="PIRSR000098-2"/>
    </source>
</evidence>
<dbReference type="AlphaFoldDB" id="W9UQU9"/>
<reference evidence="17" key="1">
    <citation type="submission" date="2012-11" db="EMBL/GenBank/DDBJ databases">
        <authorList>
            <person name="Singh A."/>
            <person name="Pinnaka A.K."/>
            <person name="Vaidya B."/>
        </authorList>
    </citation>
    <scope>NUCLEOTIDE SEQUENCE [LARGE SCALE GENOMIC DNA]</scope>
    <source>
        <strain evidence="17">AK23</strain>
    </source>
</reference>
<dbReference type="InterPro" id="IPR005106">
    <property type="entry name" value="Asp/hSer_DH_NAD-bd"/>
</dbReference>
<evidence type="ECO:0000256" key="4">
    <source>
        <dbReference type="ARBA" id="ARBA00013213"/>
    </source>
</evidence>
<evidence type="ECO:0000259" key="15">
    <source>
        <dbReference type="PROSITE" id="PS51671"/>
    </source>
</evidence>
<dbReference type="PROSITE" id="PS01042">
    <property type="entry name" value="HOMOSER_DHGENASE"/>
    <property type="match status" value="1"/>
</dbReference>
<protein>
    <recommendedName>
        <fullName evidence="5">Homoserine dehydrogenase</fullName>
        <ecNumber evidence="4">1.1.1.3</ecNumber>
    </recommendedName>
</protein>
<dbReference type="GO" id="GO:0009088">
    <property type="term" value="P:threonine biosynthetic process"/>
    <property type="evidence" value="ECO:0007669"/>
    <property type="project" value="UniProtKB-UniPathway"/>
</dbReference>
<comment type="pathway">
    <text evidence="2">Amino-acid biosynthesis; L-methionine biosynthesis via de novo pathway; L-homoserine from L-aspartate: step 3/3.</text>
</comment>
<dbReference type="UniPathway" id="UPA00051">
    <property type="reaction ID" value="UER00465"/>
</dbReference>
<keyword evidence="7" id="KW-0791">Threonine biosynthesis</keyword>
<dbReference type="InterPro" id="IPR019811">
    <property type="entry name" value="HDH_CS"/>
</dbReference>
<evidence type="ECO:0000256" key="1">
    <source>
        <dbReference type="ARBA" id="ARBA00005056"/>
    </source>
</evidence>
<feature type="binding site" evidence="13">
    <location>
        <position position="134"/>
    </location>
    <ligand>
        <name>NADPH</name>
        <dbReference type="ChEBI" id="CHEBI:57783"/>
    </ligand>
</feature>
<keyword evidence="17" id="KW-1185">Reference proteome</keyword>
<feature type="binding site" evidence="13">
    <location>
        <begin position="40"/>
        <end position="47"/>
    </location>
    <ligand>
        <name>NADP(+)</name>
        <dbReference type="ChEBI" id="CHEBI:58349"/>
    </ligand>
</feature>
<evidence type="ECO:0000256" key="5">
    <source>
        <dbReference type="ARBA" id="ARBA00013376"/>
    </source>
</evidence>
<dbReference type="PIRSF" id="PIRSF000098">
    <property type="entry name" value="Homoser_dehydrog"/>
    <property type="match status" value="1"/>
</dbReference>
<organism evidence="16 17">
    <name type="scientific">Nitrincola nitratireducens</name>
    <dbReference type="NCBI Taxonomy" id="1229521"/>
    <lineage>
        <taxon>Bacteria</taxon>
        <taxon>Pseudomonadati</taxon>
        <taxon>Pseudomonadota</taxon>
        <taxon>Gammaproteobacteria</taxon>
        <taxon>Oceanospirillales</taxon>
        <taxon>Oceanospirillaceae</taxon>
        <taxon>Nitrincola</taxon>
    </lineage>
</organism>
<evidence type="ECO:0000256" key="7">
    <source>
        <dbReference type="ARBA" id="ARBA00022697"/>
    </source>
</evidence>
<evidence type="ECO:0000256" key="12">
    <source>
        <dbReference type="PIRSR" id="PIRSR000098-1"/>
    </source>
</evidence>
<sequence length="464" mass="50019">MQRPCFRYTKTHFLLFRQKECVLSKQSARCRLKPVKVGICGLGTVGGGTFNVLTRNAQEIARRAGCSIEIKAIASRRPNPACDTSAYTLQTDVIALARDPEIDIIVELIGGYEVAKELVMTAIENGKHVVTANKALIAVHGNEIFAAAAKKNVVVAFEASVAGGIPIIKAIREGLAANRINWLAGIINGTGNFIMTEMREKGRAFADVLAEAQALGYAEADPTFDVEGIDAAHKLTILASIAYGIPLQFSKAYTEGISKITPDDVQYAEELGYRIKHLGISRHTDKGIELRVHPTLIPKSSLLASVNGVMNAVMVSGDAVGQTLYYGPGAGAEPTASAVVSDLIDVARMLDASAECRVPPLAFQSAELSQTPVLSVEDTVSGYYLRLQAVERPGVLAHVTRILGEKGINIEAIVQKETKEAQVPVIMLTQRVAERMMNEAIREIEALPDILGEVIRIRVDHLAD</sequence>
<comment type="pathway">
    <text evidence="1">Amino-acid biosynthesis; L-threonine biosynthesis; L-threonine from L-aspartate: step 3/5.</text>
</comment>
<dbReference type="CDD" id="cd04881">
    <property type="entry name" value="ACT_HSDH-Hom"/>
    <property type="match status" value="1"/>
</dbReference>
<evidence type="ECO:0000313" key="16">
    <source>
        <dbReference type="EMBL" id="EXJ09454.1"/>
    </source>
</evidence>
<dbReference type="Proteomes" id="UP000019464">
    <property type="component" value="Unassembled WGS sequence"/>
</dbReference>
<comment type="catalytic activity">
    <reaction evidence="11">
        <text>L-homoserine + NAD(+) = L-aspartate 4-semialdehyde + NADH + H(+)</text>
        <dbReference type="Rhea" id="RHEA:15757"/>
        <dbReference type="ChEBI" id="CHEBI:15378"/>
        <dbReference type="ChEBI" id="CHEBI:57476"/>
        <dbReference type="ChEBI" id="CHEBI:57540"/>
        <dbReference type="ChEBI" id="CHEBI:57945"/>
        <dbReference type="ChEBI" id="CHEBI:537519"/>
        <dbReference type="EC" id="1.1.1.3"/>
    </reaction>
    <physiologicalReaction direction="right-to-left" evidence="11">
        <dbReference type="Rhea" id="RHEA:15759"/>
    </physiologicalReaction>
</comment>
<dbReference type="InterPro" id="IPR002912">
    <property type="entry name" value="ACT_dom"/>
</dbReference>
<keyword evidence="8 13" id="KW-0521">NADP</keyword>
<comment type="similarity">
    <text evidence="3 14">Belongs to the homoserine dehydrogenase family.</text>
</comment>
<feature type="binding site" evidence="13">
    <location>
        <position position="219"/>
    </location>
    <ligand>
        <name>L-homoserine</name>
        <dbReference type="ChEBI" id="CHEBI:57476"/>
    </ligand>
</feature>
<comment type="caution">
    <text evidence="16">The sequence shown here is derived from an EMBL/GenBank/DDBJ whole genome shotgun (WGS) entry which is preliminary data.</text>
</comment>
<dbReference type="EMBL" id="AONB01000024">
    <property type="protein sequence ID" value="EXJ09454.1"/>
    <property type="molecule type" value="Genomic_DNA"/>
</dbReference>
<evidence type="ECO:0000313" key="17">
    <source>
        <dbReference type="Proteomes" id="UP000019464"/>
    </source>
</evidence>
<dbReference type="PANTHER" id="PTHR43331:SF1">
    <property type="entry name" value="HOMOSERINE DEHYDROGENASE"/>
    <property type="match status" value="1"/>
</dbReference>
<evidence type="ECO:0000256" key="3">
    <source>
        <dbReference type="ARBA" id="ARBA00006753"/>
    </source>
</evidence>
<dbReference type="InterPro" id="IPR016204">
    <property type="entry name" value="HDH"/>
</dbReference>
<dbReference type="UniPathway" id="UPA00050">
    <property type="reaction ID" value="UER00063"/>
</dbReference>
<dbReference type="NCBIfam" id="NF004976">
    <property type="entry name" value="PRK06349.1"/>
    <property type="match status" value="1"/>
</dbReference>
<dbReference type="Pfam" id="PF01842">
    <property type="entry name" value="ACT"/>
    <property type="match status" value="1"/>
</dbReference>
<reference evidence="16 17" key="2">
    <citation type="journal article" date="2015" name="Syst. Appl. Microbiol.">
        <title>Nitrincola nitratireducens sp. nov. isolated from a haloalkaline crater lake.</title>
        <authorList>
            <person name="Singh A."/>
            <person name="Vaidya B."/>
            <person name="Tanuku N.R."/>
            <person name="Pinnaka A.K."/>
        </authorList>
    </citation>
    <scope>NUCLEOTIDE SEQUENCE [LARGE SCALE GENOMIC DNA]</scope>
    <source>
        <strain evidence="16 17">AK23</strain>
    </source>
</reference>
<dbReference type="SUPFAM" id="SSF55021">
    <property type="entry name" value="ACT-like"/>
    <property type="match status" value="1"/>
</dbReference>
<dbReference type="SUPFAM" id="SSF51735">
    <property type="entry name" value="NAD(P)-binding Rossmann-fold domains"/>
    <property type="match status" value="1"/>
</dbReference>
<evidence type="ECO:0000256" key="9">
    <source>
        <dbReference type="ARBA" id="ARBA00023002"/>
    </source>
</evidence>
<dbReference type="PROSITE" id="PS51671">
    <property type="entry name" value="ACT"/>
    <property type="match status" value="1"/>
</dbReference>
<dbReference type="Gene3D" id="3.40.50.720">
    <property type="entry name" value="NAD(P)-binding Rossmann-like Domain"/>
    <property type="match status" value="1"/>
</dbReference>
<dbReference type="GO" id="GO:0004412">
    <property type="term" value="F:homoserine dehydrogenase activity"/>
    <property type="evidence" value="ECO:0007669"/>
    <property type="project" value="UniProtKB-EC"/>
</dbReference>
<dbReference type="PATRIC" id="fig|1229521.3.peg.3643"/>
<dbReference type="GO" id="GO:0009086">
    <property type="term" value="P:methionine biosynthetic process"/>
    <property type="evidence" value="ECO:0007669"/>
    <property type="project" value="UniProtKB-KW"/>
</dbReference>
<accession>W9UQU9</accession>
<evidence type="ECO:0000256" key="6">
    <source>
        <dbReference type="ARBA" id="ARBA00022605"/>
    </source>
</evidence>
<dbReference type="Gene3D" id="3.30.360.10">
    <property type="entry name" value="Dihydrodipicolinate Reductase, domain 2"/>
    <property type="match status" value="1"/>
</dbReference>
<dbReference type="InterPro" id="IPR001342">
    <property type="entry name" value="HDH_cat"/>
</dbReference>
<dbReference type="EC" id="1.1.1.3" evidence="4"/>
<keyword evidence="6" id="KW-0028">Amino-acid biosynthesis</keyword>
<dbReference type="Gene3D" id="3.30.70.260">
    <property type="match status" value="1"/>
</dbReference>
<dbReference type="Pfam" id="PF03447">
    <property type="entry name" value="NAD_binding_3"/>
    <property type="match status" value="1"/>
</dbReference>
<evidence type="ECO:0000256" key="10">
    <source>
        <dbReference type="ARBA" id="ARBA00023167"/>
    </source>
</evidence>
<name>W9UQU9_9GAMM</name>
<keyword evidence="10" id="KW-0486">Methionine biosynthesis</keyword>
<feature type="domain" description="ACT" evidence="15">
    <location>
        <begin position="384"/>
        <end position="458"/>
    </location>
</feature>
<dbReference type="FunFam" id="3.30.360.10:FF:000005">
    <property type="entry name" value="Homoserine dehydrogenase"/>
    <property type="match status" value="1"/>
</dbReference>
<dbReference type="GO" id="GO:0050661">
    <property type="term" value="F:NADP binding"/>
    <property type="evidence" value="ECO:0007669"/>
    <property type="project" value="InterPro"/>
</dbReference>
<evidence type="ECO:0000256" key="14">
    <source>
        <dbReference type="RuleBase" id="RU004171"/>
    </source>
</evidence>
<dbReference type="STRING" id="1229521.D791_03613"/>
<dbReference type="InterPro" id="IPR036291">
    <property type="entry name" value="NAD(P)-bd_dom_sf"/>
</dbReference>
<dbReference type="PANTHER" id="PTHR43331">
    <property type="entry name" value="HOMOSERINE DEHYDROGENASE"/>
    <property type="match status" value="1"/>
</dbReference>
<dbReference type="Pfam" id="PF00742">
    <property type="entry name" value="Homoserine_dh"/>
    <property type="match status" value="1"/>
</dbReference>
<dbReference type="FunFam" id="3.30.70.260:FF:000030">
    <property type="entry name" value="Homoserine dehydrogenase"/>
    <property type="match status" value="1"/>
</dbReference>
<feature type="active site" description="Proton donor" evidence="12">
    <location>
        <position position="234"/>
    </location>
</feature>
<dbReference type="InterPro" id="IPR045865">
    <property type="entry name" value="ACT-like_dom_sf"/>
</dbReference>
<keyword evidence="9 16" id="KW-0560">Oxidoreductase</keyword>
<evidence type="ECO:0000256" key="2">
    <source>
        <dbReference type="ARBA" id="ARBA00005062"/>
    </source>
</evidence>
<evidence type="ECO:0000256" key="8">
    <source>
        <dbReference type="ARBA" id="ARBA00022857"/>
    </source>
</evidence>
<evidence type="ECO:0000256" key="11">
    <source>
        <dbReference type="ARBA" id="ARBA00049031"/>
    </source>
</evidence>